<protein>
    <submittedName>
        <fullName evidence="6">LuxR C-terminal-related transcriptional regulator</fullName>
    </submittedName>
</protein>
<dbReference type="InterPro" id="IPR059106">
    <property type="entry name" value="WHD_MalT"/>
</dbReference>
<dbReference type="SUPFAM" id="SSF48452">
    <property type="entry name" value="TPR-like"/>
    <property type="match status" value="1"/>
</dbReference>
<keyword evidence="7" id="KW-1185">Reference proteome</keyword>
<dbReference type="Proteomes" id="UP001223144">
    <property type="component" value="Unassembled WGS sequence"/>
</dbReference>
<dbReference type="PROSITE" id="PS50043">
    <property type="entry name" value="HTH_LUXR_2"/>
    <property type="match status" value="1"/>
</dbReference>
<keyword evidence="2" id="KW-0238">DNA-binding</keyword>
<dbReference type="Gene3D" id="1.25.40.10">
    <property type="entry name" value="Tetratricopeptide repeat domain"/>
    <property type="match status" value="1"/>
</dbReference>
<feature type="compositionally biased region" description="Pro residues" evidence="4">
    <location>
        <begin position="1"/>
        <end position="11"/>
    </location>
</feature>
<feature type="domain" description="HTH luxR-type" evidence="5">
    <location>
        <begin position="845"/>
        <end position="910"/>
    </location>
</feature>
<dbReference type="SMART" id="SM00382">
    <property type="entry name" value="AAA"/>
    <property type="match status" value="1"/>
</dbReference>
<dbReference type="Pfam" id="PF25873">
    <property type="entry name" value="WHD_MalT"/>
    <property type="match status" value="1"/>
</dbReference>
<name>A0ABT6HJE6_9ACTN</name>
<dbReference type="InterPro" id="IPR003593">
    <property type="entry name" value="AAA+_ATPase"/>
</dbReference>
<dbReference type="InterPro" id="IPR011990">
    <property type="entry name" value="TPR-like_helical_dom_sf"/>
</dbReference>
<organism evidence="6 7">
    <name type="scientific">Streptomyces chengmaiensis</name>
    <dbReference type="NCBI Taxonomy" id="3040919"/>
    <lineage>
        <taxon>Bacteria</taxon>
        <taxon>Bacillati</taxon>
        <taxon>Actinomycetota</taxon>
        <taxon>Actinomycetes</taxon>
        <taxon>Kitasatosporales</taxon>
        <taxon>Streptomycetaceae</taxon>
        <taxon>Streptomyces</taxon>
    </lineage>
</organism>
<proteinExistence type="predicted"/>
<dbReference type="InterPro" id="IPR036388">
    <property type="entry name" value="WH-like_DNA-bd_sf"/>
</dbReference>
<dbReference type="PRINTS" id="PR00038">
    <property type="entry name" value="HTHLUXR"/>
</dbReference>
<evidence type="ECO:0000256" key="2">
    <source>
        <dbReference type="ARBA" id="ARBA00023125"/>
    </source>
</evidence>
<dbReference type="InterPro" id="IPR016032">
    <property type="entry name" value="Sig_transdc_resp-reg_C-effctor"/>
</dbReference>
<dbReference type="Pfam" id="PF00196">
    <property type="entry name" value="GerE"/>
    <property type="match status" value="1"/>
</dbReference>
<dbReference type="InterPro" id="IPR027417">
    <property type="entry name" value="P-loop_NTPase"/>
</dbReference>
<dbReference type="RefSeq" id="WP_279927154.1">
    <property type="nucleotide sequence ID" value="NZ_JARWBG010000007.1"/>
</dbReference>
<evidence type="ECO:0000259" key="5">
    <source>
        <dbReference type="PROSITE" id="PS50043"/>
    </source>
</evidence>
<dbReference type="Gene3D" id="1.10.10.10">
    <property type="entry name" value="Winged helix-like DNA-binding domain superfamily/Winged helix DNA-binding domain"/>
    <property type="match status" value="1"/>
</dbReference>
<feature type="region of interest" description="Disordered" evidence="4">
    <location>
        <begin position="1"/>
        <end position="36"/>
    </location>
</feature>
<dbReference type="EMBL" id="JARWBG010000007">
    <property type="protein sequence ID" value="MDH2388871.1"/>
    <property type="molecule type" value="Genomic_DNA"/>
</dbReference>
<evidence type="ECO:0000313" key="6">
    <source>
        <dbReference type="EMBL" id="MDH2388871.1"/>
    </source>
</evidence>
<dbReference type="Gene3D" id="3.40.50.300">
    <property type="entry name" value="P-loop containing nucleotide triphosphate hydrolases"/>
    <property type="match status" value="1"/>
</dbReference>
<evidence type="ECO:0000256" key="4">
    <source>
        <dbReference type="SAM" id="MobiDB-lite"/>
    </source>
</evidence>
<dbReference type="PANTHER" id="PTHR44688">
    <property type="entry name" value="DNA-BINDING TRANSCRIPTIONAL ACTIVATOR DEVR_DOSR"/>
    <property type="match status" value="1"/>
</dbReference>
<dbReference type="InterPro" id="IPR000792">
    <property type="entry name" value="Tscrpt_reg_LuxR_C"/>
</dbReference>
<keyword evidence="3" id="KW-0804">Transcription</keyword>
<reference evidence="6 7" key="1">
    <citation type="submission" date="2023-04" db="EMBL/GenBank/DDBJ databases">
        <title>Streptomyces chengmaiensis sp. nov. isolated from the stem of mangrove plant in Hainan.</title>
        <authorList>
            <person name="Huang X."/>
            <person name="Zhou S."/>
            <person name="Chu X."/>
            <person name="Xie Y."/>
            <person name="Lin Y."/>
        </authorList>
    </citation>
    <scope>NUCLEOTIDE SEQUENCE [LARGE SCALE GENOMIC DNA]</scope>
    <source>
        <strain evidence="6 7">HNM0663</strain>
    </source>
</reference>
<dbReference type="SUPFAM" id="SSF46894">
    <property type="entry name" value="C-terminal effector domain of the bipartite response regulators"/>
    <property type="match status" value="1"/>
</dbReference>
<keyword evidence="1" id="KW-0805">Transcription regulation</keyword>
<evidence type="ECO:0000256" key="1">
    <source>
        <dbReference type="ARBA" id="ARBA00023015"/>
    </source>
</evidence>
<dbReference type="CDD" id="cd06170">
    <property type="entry name" value="LuxR_C_like"/>
    <property type="match status" value="1"/>
</dbReference>
<evidence type="ECO:0000256" key="3">
    <source>
        <dbReference type="ARBA" id="ARBA00023163"/>
    </source>
</evidence>
<dbReference type="SMART" id="SM00421">
    <property type="entry name" value="HTH_LUXR"/>
    <property type="match status" value="1"/>
</dbReference>
<gene>
    <name evidence="6" type="ORF">QCN29_08735</name>
</gene>
<comment type="caution">
    <text evidence="6">The sequence shown here is derived from an EMBL/GenBank/DDBJ whole genome shotgun (WGS) entry which is preliminary data.</text>
</comment>
<dbReference type="PANTHER" id="PTHR44688:SF16">
    <property type="entry name" value="DNA-BINDING TRANSCRIPTIONAL ACTIVATOR DEVR_DOSR"/>
    <property type="match status" value="1"/>
</dbReference>
<dbReference type="SUPFAM" id="SSF52540">
    <property type="entry name" value="P-loop containing nucleoside triphosphate hydrolases"/>
    <property type="match status" value="1"/>
</dbReference>
<evidence type="ECO:0000313" key="7">
    <source>
        <dbReference type="Proteomes" id="UP001223144"/>
    </source>
</evidence>
<accession>A0ABT6HJE6</accession>
<sequence length="912" mass="95244">MSPPTGRPGRPPDAADRRSGPGRVHRAALLPGGDPADGARLAVPGLPSAFVRRQRLTRRLTAGAAGPLVLITGPAGAGKTLLAAHWAASSAPPAPVAWLTLEPEDDAPGVFWAGVLTTLGGNGSVRPGAVGSPVHADEVDPSLLARLAAQLSRRTEPVILVLDAYDHISSPEVAAGLQSVLRHAAPGLRLVLTSRSEPLLPLHRYRAASEITEIRGADLAFTPDETARLLRGHGLSLPADAADALTARTEGWAAGLRLSALAARDAANPAGFLAGFEAGHSTIADYLLAEVLGAQPEAVQDLLLRTSVLDRTCPDLADALTGRGDAEGVLADLARSNALVEPIGHGWYRHHALFAEILRVHLRARHPGLDTELHRRAGRWLGDAGRIDEALPHAAAAGDWEWAATRFVEDLAVGRLFTGLDADRLTGLFSAMPPAVPGLAACLVRAGCALARYDLPGGLEWLRGASGEEAAATASAEALISRAFLWALAGRLTGSAGTARTAVYEVERAALRLPEDLRARRPELFALPLAALGSALLWEHRLDAARQTLHDAGGAIDISGAAEAPETVHPRYEALSRLALADVLSGLPGPAQAHARQALAVAEQGGLAPRSRTGVAHLVLAAVALDRDDPDAARGELDRAAESSGAHHDPVAASAAALWRSRLLLAEGDPLAALAALEGARPPATAHPSPWVFDHAAVVRSAALLALDDPHGAVGALGGVSPHDPLCAAASARARLAAGDADAALALLDALPRGGGRDAGPGIRVRLLLARAETLDRLGDPAGARSVLAQALAAARPDRLRLPFRESGPSLRLLRRRPDLAWAHAWLGPAILGGLPAPHQDGDAAPPVLEPLSERERQVLERAAQMLSTQEIADELHLSVNTVKTHLKSVHRKLSARRRGEAVRRARELRLL</sequence>